<evidence type="ECO:0008006" key="3">
    <source>
        <dbReference type="Google" id="ProtNLM"/>
    </source>
</evidence>
<name>A0A0B1Q9I5_9HYPH</name>
<dbReference type="InterPro" id="IPR018666">
    <property type="entry name" value="DUF2125"/>
</dbReference>
<gene>
    <name evidence="1" type="ORF">LA66_02665</name>
</gene>
<reference evidence="1 2" key="1">
    <citation type="submission" date="2014-09" db="EMBL/GenBank/DDBJ databases">
        <title>Isolation and characterization of Aurantimonas altamirensis ON-56566 from clinical sample following a dog bite.</title>
        <authorList>
            <person name="Eshaghi A."/>
            <person name="Li A."/>
            <person name="Shahinas D."/>
            <person name="Bahn P."/>
            <person name="Kus J.V."/>
            <person name="Patel S.N."/>
        </authorList>
    </citation>
    <scope>NUCLEOTIDE SEQUENCE [LARGE SCALE GENOMIC DNA]</scope>
    <source>
        <strain evidence="1 2">ON-56566</strain>
    </source>
</reference>
<sequence length="325" mass="33232">MRAMVGVVVVALLLAGALTGAWFYLAGQLDRKIVEVVDRAAGGGTTIVCDGRRVFGYPFRMGLACDGVAVQAPASGIDASAGAFRAVAQIYDPNLIVSELTGPVRIAAPNVPAVELAYALAQSSTHLSDGRLQRFSLAVDQPVLTLGGGGQPLANSARLEVHARQNGDDLDLALTDAGVIVTPPGLGPLPPFDFGLDMAVTGGAEWLRGVLPGGRLETALRGRSGQLRAIRVNLDGGGAAEIAGPFSFSPEGLLSGDFHIALEDPRAIADLVGRIAPAAGGVANAIAGGIGFAGRQENGRSVIDVQVRNGRAQLGFIPLGEIPPL</sequence>
<organism evidence="1 2">
    <name type="scientific">Aureimonas altamirensis</name>
    <dbReference type="NCBI Taxonomy" id="370622"/>
    <lineage>
        <taxon>Bacteria</taxon>
        <taxon>Pseudomonadati</taxon>
        <taxon>Pseudomonadota</taxon>
        <taxon>Alphaproteobacteria</taxon>
        <taxon>Hyphomicrobiales</taxon>
        <taxon>Aurantimonadaceae</taxon>
        <taxon>Aureimonas</taxon>
    </lineage>
</organism>
<comment type="caution">
    <text evidence="1">The sequence shown here is derived from an EMBL/GenBank/DDBJ whole genome shotgun (WGS) entry which is preliminary data.</text>
</comment>
<evidence type="ECO:0000313" key="2">
    <source>
        <dbReference type="Proteomes" id="UP000030826"/>
    </source>
</evidence>
<dbReference type="STRING" id="370622.LA66_02665"/>
<evidence type="ECO:0000313" key="1">
    <source>
        <dbReference type="EMBL" id="KHJ55572.1"/>
    </source>
</evidence>
<dbReference type="Proteomes" id="UP000030826">
    <property type="component" value="Unassembled WGS sequence"/>
</dbReference>
<accession>A0A0B1Q9I5</accession>
<dbReference type="EMBL" id="JRFJ01000001">
    <property type="protein sequence ID" value="KHJ55572.1"/>
    <property type="molecule type" value="Genomic_DNA"/>
</dbReference>
<proteinExistence type="predicted"/>
<protein>
    <recommendedName>
        <fullName evidence="3">DUF2125 domain-containing protein</fullName>
    </recommendedName>
</protein>
<dbReference type="AlphaFoldDB" id="A0A0B1Q9I5"/>
<dbReference type="Pfam" id="PF09898">
    <property type="entry name" value="DUF2125"/>
    <property type="match status" value="1"/>
</dbReference>